<dbReference type="InterPro" id="IPR029058">
    <property type="entry name" value="AB_hydrolase_fold"/>
</dbReference>
<name>A0A937X2B5_9BACT</name>
<accession>A0A937X2B5</accession>
<organism evidence="4 5">
    <name type="scientific">Candidatus Tanganyikabacteria bacterium</name>
    <dbReference type="NCBI Taxonomy" id="2961651"/>
    <lineage>
        <taxon>Bacteria</taxon>
        <taxon>Bacillati</taxon>
        <taxon>Candidatus Sericytochromatia</taxon>
        <taxon>Candidatus Tanganyikabacteria</taxon>
    </lineage>
</organism>
<evidence type="ECO:0000259" key="3">
    <source>
        <dbReference type="Pfam" id="PF12697"/>
    </source>
</evidence>
<dbReference type="EMBL" id="VGJX01000265">
    <property type="protein sequence ID" value="MBM3274598.1"/>
    <property type="molecule type" value="Genomic_DNA"/>
</dbReference>
<protein>
    <submittedName>
        <fullName evidence="4">Alpha/beta hydrolase</fullName>
    </submittedName>
</protein>
<evidence type="ECO:0000313" key="4">
    <source>
        <dbReference type="EMBL" id="MBM3274598.1"/>
    </source>
</evidence>
<dbReference type="SUPFAM" id="SSF53474">
    <property type="entry name" value="alpha/beta-Hydrolases"/>
    <property type="match status" value="1"/>
</dbReference>
<proteinExistence type="inferred from homology"/>
<sequence length="327" mass="36070">MLDLRLPLPFEGTQPRGNSFLRGLNRFVRSLIPLDIDPSVELLSPAKEGGHTVQEVSIPVGRLATPGYLFSPAKWTGATVCFVHGTAAEKVLPYYFYVRALIRSGMQVLFFELDGHGRNPRPLRFPGIEECVPAALRFLQKHPGVDSDRVGVAGVSLGGACALHAAARMDGIKAVATISTPHTVHLDELDKLKEALGTLNPEMLPVVLEASPNRLLEFVTAPMRICCSDDPHSYDEFDLLDERLMPAIGNLISRLDPLGNAMKLEGIPLLVVNGAWDHQAPAWQAEDIFSLAPGPKELHIEPRRNHFTVMASRRPIQATVDWFEKWL</sequence>
<dbReference type="AlphaFoldDB" id="A0A937X2B5"/>
<comment type="similarity">
    <text evidence="2">Belongs to the AB hydrolase superfamily. FUS2 hydrolase family.</text>
</comment>
<feature type="domain" description="AB hydrolase-1" evidence="3">
    <location>
        <begin position="82"/>
        <end position="321"/>
    </location>
</feature>
<dbReference type="PANTHER" id="PTHR22946:SF9">
    <property type="entry name" value="POLYKETIDE TRANSFERASE AF380"/>
    <property type="match status" value="1"/>
</dbReference>
<keyword evidence="1 4" id="KW-0378">Hydrolase</keyword>
<dbReference type="Pfam" id="PF12697">
    <property type="entry name" value="Abhydrolase_6"/>
    <property type="match status" value="1"/>
</dbReference>
<reference evidence="4 5" key="1">
    <citation type="submission" date="2019-03" db="EMBL/GenBank/DDBJ databases">
        <title>Lake Tanganyika Metagenome-Assembled Genomes (MAGs).</title>
        <authorList>
            <person name="Tran P."/>
        </authorList>
    </citation>
    <scope>NUCLEOTIDE SEQUENCE [LARGE SCALE GENOMIC DNA]</scope>
    <source>
        <strain evidence="4">K_DeepCast_65m_m2_236</strain>
    </source>
</reference>
<dbReference type="InterPro" id="IPR050261">
    <property type="entry name" value="FrsA_esterase"/>
</dbReference>
<comment type="caution">
    <text evidence="4">The sequence shown here is derived from an EMBL/GenBank/DDBJ whole genome shotgun (WGS) entry which is preliminary data.</text>
</comment>
<evidence type="ECO:0000256" key="2">
    <source>
        <dbReference type="ARBA" id="ARBA00038115"/>
    </source>
</evidence>
<evidence type="ECO:0000256" key="1">
    <source>
        <dbReference type="ARBA" id="ARBA00022801"/>
    </source>
</evidence>
<gene>
    <name evidence="4" type="ORF">FJZ00_05575</name>
</gene>
<dbReference type="PANTHER" id="PTHR22946">
    <property type="entry name" value="DIENELACTONE HYDROLASE DOMAIN-CONTAINING PROTEIN-RELATED"/>
    <property type="match status" value="1"/>
</dbReference>
<dbReference type="Gene3D" id="3.40.50.1820">
    <property type="entry name" value="alpha/beta hydrolase"/>
    <property type="match status" value="1"/>
</dbReference>
<evidence type="ECO:0000313" key="5">
    <source>
        <dbReference type="Proteomes" id="UP000703893"/>
    </source>
</evidence>
<dbReference type="Proteomes" id="UP000703893">
    <property type="component" value="Unassembled WGS sequence"/>
</dbReference>
<dbReference type="GO" id="GO:0052689">
    <property type="term" value="F:carboxylic ester hydrolase activity"/>
    <property type="evidence" value="ECO:0007669"/>
    <property type="project" value="UniProtKB-ARBA"/>
</dbReference>
<dbReference type="InterPro" id="IPR000073">
    <property type="entry name" value="AB_hydrolase_1"/>
</dbReference>